<sequence>MPAASPRRQASPVDMTLTSARTTRRRRTLASLGSRHGHLGSSCGDAVEKAAAAKETVVRDMEAVAGSEIEHCRGPSSGLQRRRGSGRRSGRWQLGGGRVLVSFRRASCDFEMRPR</sequence>
<protein>
    <submittedName>
        <fullName evidence="2">Uncharacterized protein</fullName>
    </submittedName>
</protein>
<organism evidence="2">
    <name type="scientific">Arundo donax</name>
    <name type="common">Giant reed</name>
    <name type="synonym">Donax arundinaceus</name>
    <dbReference type="NCBI Taxonomy" id="35708"/>
    <lineage>
        <taxon>Eukaryota</taxon>
        <taxon>Viridiplantae</taxon>
        <taxon>Streptophyta</taxon>
        <taxon>Embryophyta</taxon>
        <taxon>Tracheophyta</taxon>
        <taxon>Spermatophyta</taxon>
        <taxon>Magnoliopsida</taxon>
        <taxon>Liliopsida</taxon>
        <taxon>Poales</taxon>
        <taxon>Poaceae</taxon>
        <taxon>PACMAD clade</taxon>
        <taxon>Arundinoideae</taxon>
        <taxon>Arundineae</taxon>
        <taxon>Arundo</taxon>
    </lineage>
</organism>
<evidence type="ECO:0000313" key="2">
    <source>
        <dbReference type="EMBL" id="JAD77178.1"/>
    </source>
</evidence>
<feature type="region of interest" description="Disordered" evidence="1">
    <location>
        <begin position="71"/>
        <end position="91"/>
    </location>
</feature>
<evidence type="ECO:0000256" key="1">
    <source>
        <dbReference type="SAM" id="MobiDB-lite"/>
    </source>
</evidence>
<dbReference type="AlphaFoldDB" id="A0A0A9CRX9"/>
<feature type="compositionally biased region" description="Basic residues" evidence="1">
    <location>
        <begin position="80"/>
        <end position="90"/>
    </location>
</feature>
<name>A0A0A9CRX9_ARUDO</name>
<reference evidence="2" key="2">
    <citation type="journal article" date="2015" name="Data Brief">
        <title>Shoot transcriptome of the giant reed, Arundo donax.</title>
        <authorList>
            <person name="Barrero R.A."/>
            <person name="Guerrero F.D."/>
            <person name="Moolhuijzen P."/>
            <person name="Goolsby J.A."/>
            <person name="Tidwell J."/>
            <person name="Bellgard S.E."/>
            <person name="Bellgard M.I."/>
        </authorList>
    </citation>
    <scope>NUCLEOTIDE SEQUENCE</scope>
    <source>
        <tissue evidence="2">Shoot tissue taken approximately 20 cm above the soil surface</tissue>
    </source>
</reference>
<accession>A0A0A9CRX9</accession>
<reference evidence="2" key="1">
    <citation type="submission" date="2014-09" db="EMBL/GenBank/DDBJ databases">
        <authorList>
            <person name="Magalhaes I.L.F."/>
            <person name="Oliveira U."/>
            <person name="Santos F.R."/>
            <person name="Vidigal T.H.D.A."/>
            <person name="Brescovit A.D."/>
            <person name="Santos A.J."/>
        </authorList>
    </citation>
    <scope>NUCLEOTIDE SEQUENCE</scope>
    <source>
        <tissue evidence="2">Shoot tissue taken approximately 20 cm above the soil surface</tissue>
    </source>
</reference>
<proteinExistence type="predicted"/>
<feature type="region of interest" description="Disordered" evidence="1">
    <location>
        <begin position="1"/>
        <end position="25"/>
    </location>
</feature>
<dbReference type="EMBL" id="GBRH01220717">
    <property type="protein sequence ID" value="JAD77178.1"/>
    <property type="molecule type" value="Transcribed_RNA"/>
</dbReference>